<gene>
    <name evidence="1" type="ORF">LCGC14_1752260</name>
</gene>
<sequence length="171" mass="18724">MSDSPAYDALRSDQQRTFVDHVVAGTIAHAEAYRQAYSTRALQRSDRAARTPAARLMANGRVQRAVQERREAHARDADINAARILRELARIGFADMADYEDAIAPGATLRDLPAGASRVVSELKRAPDGTVTFKLAGKQAALDALAKHVGLYEGDRDGESIPDTRRIRKAR</sequence>
<dbReference type="Gene3D" id="1.10.10.1400">
    <property type="entry name" value="Terminase, small subunit, N-terminal DNA-binding domain, HTH motif"/>
    <property type="match status" value="1"/>
</dbReference>
<reference evidence="1" key="1">
    <citation type="journal article" date="2015" name="Nature">
        <title>Complex archaea that bridge the gap between prokaryotes and eukaryotes.</title>
        <authorList>
            <person name="Spang A."/>
            <person name="Saw J.H."/>
            <person name="Jorgensen S.L."/>
            <person name="Zaremba-Niedzwiedzka K."/>
            <person name="Martijn J."/>
            <person name="Lind A.E."/>
            <person name="van Eijk R."/>
            <person name="Schleper C."/>
            <person name="Guy L."/>
            <person name="Ettema T.J."/>
        </authorList>
    </citation>
    <scope>NUCLEOTIDE SEQUENCE</scope>
</reference>
<dbReference type="InterPro" id="IPR038713">
    <property type="entry name" value="Terminase_Gp1_N_sf"/>
</dbReference>
<dbReference type="GO" id="GO:0051276">
    <property type="term" value="P:chromosome organization"/>
    <property type="evidence" value="ECO:0007669"/>
    <property type="project" value="InterPro"/>
</dbReference>
<dbReference type="EMBL" id="LAZR01016175">
    <property type="protein sequence ID" value="KKM05625.1"/>
    <property type="molecule type" value="Genomic_DNA"/>
</dbReference>
<accession>A0A0F9H3P3</accession>
<proteinExistence type="predicted"/>
<comment type="caution">
    <text evidence="1">The sequence shown here is derived from an EMBL/GenBank/DDBJ whole genome shotgun (WGS) entry which is preliminary data.</text>
</comment>
<protein>
    <recommendedName>
        <fullName evidence="2">Terminase small subunit</fullName>
    </recommendedName>
</protein>
<feature type="non-terminal residue" evidence="1">
    <location>
        <position position="171"/>
    </location>
</feature>
<dbReference type="InterPro" id="IPR005335">
    <property type="entry name" value="Terminase_ssu"/>
</dbReference>
<organism evidence="1">
    <name type="scientific">marine sediment metagenome</name>
    <dbReference type="NCBI Taxonomy" id="412755"/>
    <lineage>
        <taxon>unclassified sequences</taxon>
        <taxon>metagenomes</taxon>
        <taxon>ecological metagenomes</taxon>
    </lineage>
</organism>
<evidence type="ECO:0000313" key="1">
    <source>
        <dbReference type="EMBL" id="KKM05625.1"/>
    </source>
</evidence>
<evidence type="ECO:0008006" key="2">
    <source>
        <dbReference type="Google" id="ProtNLM"/>
    </source>
</evidence>
<dbReference type="Pfam" id="PF03592">
    <property type="entry name" value="Terminase_2"/>
    <property type="match status" value="1"/>
</dbReference>
<name>A0A0F9H3P3_9ZZZZ</name>
<dbReference type="AlphaFoldDB" id="A0A0F9H3P3"/>